<evidence type="ECO:0000313" key="3">
    <source>
        <dbReference type="Proteomes" id="UP000788993"/>
    </source>
</evidence>
<evidence type="ECO:0000313" key="2">
    <source>
        <dbReference type="EMBL" id="KAH3670226.1"/>
    </source>
</evidence>
<comment type="caution">
    <text evidence="2">The sequence shown here is derived from an EMBL/GenBank/DDBJ whole genome shotgun (WGS) entry which is preliminary data.</text>
</comment>
<reference evidence="2" key="1">
    <citation type="journal article" date="2021" name="Open Biol.">
        <title>Shared evolutionary footprints suggest mitochondrial oxidative damage underlies multiple complex I losses in fungi.</title>
        <authorList>
            <person name="Schikora-Tamarit M.A."/>
            <person name="Marcet-Houben M."/>
            <person name="Nosek J."/>
            <person name="Gabaldon T."/>
        </authorList>
    </citation>
    <scope>NUCLEOTIDE SEQUENCE</scope>
    <source>
        <strain evidence="2">NCAIM Y.01608</strain>
    </source>
</reference>
<evidence type="ECO:0000256" key="1">
    <source>
        <dbReference type="SAM" id="MobiDB-lite"/>
    </source>
</evidence>
<sequence length="148" mass="15774">MNTMSTVYYTWCCSSAVSRASFNVASSSWVGSSPMLSLTRFLSTPHCSMTSSSCTIDPPITLESPEKTLVSDDVTMSQYLITSMLVMFPTVSSTTTAKSYLSASFLIRIKSGVLSSGFDGHSQNSDRIGSPSSSRFSSASSELSSPNP</sequence>
<feature type="region of interest" description="Disordered" evidence="1">
    <location>
        <begin position="120"/>
        <end position="148"/>
    </location>
</feature>
<protein>
    <submittedName>
        <fullName evidence="2">Uncharacterized protein</fullName>
    </submittedName>
</protein>
<organism evidence="2 3">
    <name type="scientific">Ogataea polymorpha</name>
    <dbReference type="NCBI Taxonomy" id="460523"/>
    <lineage>
        <taxon>Eukaryota</taxon>
        <taxon>Fungi</taxon>
        <taxon>Dikarya</taxon>
        <taxon>Ascomycota</taxon>
        <taxon>Saccharomycotina</taxon>
        <taxon>Pichiomycetes</taxon>
        <taxon>Pichiales</taxon>
        <taxon>Pichiaceae</taxon>
        <taxon>Ogataea</taxon>
    </lineage>
</organism>
<reference evidence="2" key="2">
    <citation type="submission" date="2021-01" db="EMBL/GenBank/DDBJ databases">
        <authorList>
            <person name="Schikora-Tamarit M.A."/>
        </authorList>
    </citation>
    <scope>NUCLEOTIDE SEQUENCE</scope>
    <source>
        <strain evidence="2">NCAIM Y.01608</strain>
    </source>
</reference>
<keyword evidence="3" id="KW-1185">Reference proteome</keyword>
<dbReference type="EMBL" id="JAEUBD010000983">
    <property type="protein sequence ID" value="KAH3670226.1"/>
    <property type="molecule type" value="Genomic_DNA"/>
</dbReference>
<proteinExistence type="predicted"/>
<name>A0A9P8PE86_9ASCO</name>
<dbReference type="AlphaFoldDB" id="A0A9P8PE86"/>
<dbReference type="Proteomes" id="UP000788993">
    <property type="component" value="Unassembled WGS sequence"/>
</dbReference>
<accession>A0A9P8PE86</accession>
<feature type="compositionally biased region" description="Low complexity" evidence="1">
    <location>
        <begin position="130"/>
        <end position="148"/>
    </location>
</feature>
<gene>
    <name evidence="2" type="ORF">OGATHE_003039</name>
</gene>